<comment type="caution">
    <text evidence="2">The sequence shown here is derived from an EMBL/GenBank/DDBJ whole genome shotgun (WGS) entry which is preliminary data.</text>
</comment>
<proteinExistence type="predicted"/>
<keyword evidence="1" id="KW-0472">Membrane</keyword>
<protein>
    <submittedName>
        <fullName evidence="2">Uncharacterized protein</fullName>
    </submittedName>
</protein>
<feature type="transmembrane region" description="Helical" evidence="1">
    <location>
        <begin position="45"/>
        <end position="63"/>
    </location>
</feature>
<dbReference type="RefSeq" id="WP_254167005.1">
    <property type="nucleotide sequence ID" value="NZ_JANAFB010000024.1"/>
</dbReference>
<reference evidence="2" key="1">
    <citation type="submission" date="2022-06" db="EMBL/GenBank/DDBJ databases">
        <title>Rothia sp. isolated from sandalwood seedling.</title>
        <authorList>
            <person name="Tuikhar N."/>
            <person name="Kirdat K."/>
            <person name="Thorat V."/>
            <person name="Swetha P."/>
            <person name="Padma S."/>
            <person name="Sundararaj R."/>
            <person name="Yadav A."/>
        </authorList>
    </citation>
    <scope>NUCLEOTIDE SEQUENCE</scope>
    <source>
        <strain evidence="2">AR01</strain>
    </source>
</reference>
<dbReference type="AlphaFoldDB" id="A0A9X2KI01"/>
<evidence type="ECO:0000256" key="1">
    <source>
        <dbReference type="SAM" id="Phobius"/>
    </source>
</evidence>
<gene>
    <name evidence="2" type="ORF">NBM05_10305</name>
</gene>
<sequence length="237" mass="25096">MTCSRRRVVDPPSAMWRALKALGLAFLILWFGTTAHIAGGGQLSITPWFLALLAPLLGACLALSRHRIGFLGCIFVLAAGQLYLHFLISAASHGLRPSEGRPSLISGGGSMTAFAAQDDARHGAGMTSPGTAGAGLTHLHDAAGADPTMAGMDHSAPSMLLMHVLGTVLSAAVVANVEALLWVLTVLILPWIIRLLPLSLPRPAPRLIFWRLRPPRLRPRVYPADPPRGPPSLLALS</sequence>
<accession>A0A9X2KI01</accession>
<feature type="transmembrane region" description="Helical" evidence="1">
    <location>
        <begin position="160"/>
        <end position="193"/>
    </location>
</feature>
<keyword evidence="1" id="KW-1133">Transmembrane helix</keyword>
<evidence type="ECO:0000313" key="3">
    <source>
        <dbReference type="Proteomes" id="UP001139502"/>
    </source>
</evidence>
<organism evidence="2 3">
    <name type="scientific">Rothia santali</name>
    <dbReference type="NCBI Taxonomy" id="2949643"/>
    <lineage>
        <taxon>Bacteria</taxon>
        <taxon>Bacillati</taxon>
        <taxon>Actinomycetota</taxon>
        <taxon>Actinomycetes</taxon>
        <taxon>Micrococcales</taxon>
        <taxon>Micrococcaceae</taxon>
        <taxon>Rothia</taxon>
    </lineage>
</organism>
<keyword evidence="3" id="KW-1185">Reference proteome</keyword>
<evidence type="ECO:0000313" key="2">
    <source>
        <dbReference type="EMBL" id="MCP3426382.1"/>
    </source>
</evidence>
<name>A0A9X2KI01_9MICC</name>
<feature type="transmembrane region" description="Helical" evidence="1">
    <location>
        <begin position="70"/>
        <end position="88"/>
    </location>
</feature>
<dbReference type="Proteomes" id="UP001139502">
    <property type="component" value="Unassembled WGS sequence"/>
</dbReference>
<dbReference type="EMBL" id="JANAFB010000024">
    <property type="protein sequence ID" value="MCP3426382.1"/>
    <property type="molecule type" value="Genomic_DNA"/>
</dbReference>
<keyword evidence="1" id="KW-0812">Transmembrane</keyword>